<evidence type="ECO:0000313" key="2">
    <source>
        <dbReference type="EMBL" id="QHT39063.1"/>
    </source>
</evidence>
<accession>A0A6C0FES0</accession>
<organism evidence="2">
    <name type="scientific">viral metagenome</name>
    <dbReference type="NCBI Taxonomy" id="1070528"/>
    <lineage>
        <taxon>unclassified sequences</taxon>
        <taxon>metagenomes</taxon>
        <taxon>organismal metagenomes</taxon>
    </lineage>
</organism>
<feature type="compositionally biased region" description="Basic residues" evidence="1">
    <location>
        <begin position="154"/>
        <end position="196"/>
    </location>
</feature>
<evidence type="ECO:0000256" key="1">
    <source>
        <dbReference type="SAM" id="MobiDB-lite"/>
    </source>
</evidence>
<name>A0A6C0FES0_9ZZZZ</name>
<feature type="region of interest" description="Disordered" evidence="1">
    <location>
        <begin position="148"/>
        <end position="196"/>
    </location>
</feature>
<proteinExistence type="predicted"/>
<dbReference type="EMBL" id="MN738838">
    <property type="protein sequence ID" value="QHT39063.1"/>
    <property type="molecule type" value="Genomic_DNA"/>
</dbReference>
<protein>
    <submittedName>
        <fullName evidence="2">Uncharacterized protein</fullName>
    </submittedName>
</protein>
<dbReference type="AlphaFoldDB" id="A0A6C0FES0"/>
<sequence>MSKKLHHYGYTEEELNSKDTHTNYTIQERNFIYKNKDGTIRVNYNSPSDEFINEYIPEDLDAPVTWRDVLTMGMIQEQKTPDQTNRILRSDIQYNNIEIKYPSRKKIDKQTKDHVSRILSDMETLLQDSPRDKATYEEFVKARQSLTKVIASSKKNKSHKRKTHKRKTHKSKTHKNKSHKRKSCKFKSHKSRAGHI</sequence>
<reference evidence="2" key="1">
    <citation type="journal article" date="2020" name="Nature">
        <title>Giant virus diversity and host interactions through global metagenomics.</title>
        <authorList>
            <person name="Schulz F."/>
            <person name="Roux S."/>
            <person name="Paez-Espino D."/>
            <person name="Jungbluth S."/>
            <person name="Walsh D.A."/>
            <person name="Denef V.J."/>
            <person name="McMahon K.D."/>
            <person name="Konstantinidis K.T."/>
            <person name="Eloe-Fadrosh E.A."/>
            <person name="Kyrpides N.C."/>
            <person name="Woyke T."/>
        </authorList>
    </citation>
    <scope>NUCLEOTIDE SEQUENCE</scope>
    <source>
        <strain evidence="2">GVMAG-S-ERX556126-94</strain>
    </source>
</reference>